<keyword evidence="4 9" id="KW-0547">Nucleotide-binding</keyword>
<name>A0A2R8FA89_9CHLA</name>
<dbReference type="Pfam" id="PF08264">
    <property type="entry name" value="Anticodon_1"/>
    <property type="match status" value="1"/>
</dbReference>
<evidence type="ECO:0000259" key="13">
    <source>
        <dbReference type="Pfam" id="PF09334"/>
    </source>
</evidence>
<dbReference type="Proteomes" id="UP000244926">
    <property type="component" value="Chromosome I"/>
</dbReference>
<dbReference type="GO" id="GO:0005829">
    <property type="term" value="C:cytosol"/>
    <property type="evidence" value="ECO:0007669"/>
    <property type="project" value="TreeGrafter"/>
</dbReference>
<feature type="short sequence motif" description="'KMSKS' region" evidence="9">
    <location>
        <begin position="600"/>
        <end position="604"/>
    </location>
</feature>
<dbReference type="Pfam" id="PF00133">
    <property type="entry name" value="tRNA-synt_1"/>
    <property type="match status" value="1"/>
</dbReference>
<dbReference type="GO" id="GO:0005524">
    <property type="term" value="F:ATP binding"/>
    <property type="evidence" value="ECO:0007669"/>
    <property type="project" value="UniProtKB-UniRule"/>
</dbReference>
<comment type="catalytic activity">
    <reaction evidence="8 9">
        <text>tRNA(Leu) + L-leucine + ATP = L-leucyl-tRNA(Leu) + AMP + diphosphate</text>
        <dbReference type="Rhea" id="RHEA:11688"/>
        <dbReference type="Rhea" id="RHEA-COMP:9613"/>
        <dbReference type="Rhea" id="RHEA-COMP:9622"/>
        <dbReference type="ChEBI" id="CHEBI:30616"/>
        <dbReference type="ChEBI" id="CHEBI:33019"/>
        <dbReference type="ChEBI" id="CHEBI:57427"/>
        <dbReference type="ChEBI" id="CHEBI:78442"/>
        <dbReference type="ChEBI" id="CHEBI:78494"/>
        <dbReference type="ChEBI" id="CHEBI:456215"/>
        <dbReference type="EC" id="6.1.1.4"/>
    </reaction>
</comment>
<feature type="domain" description="Methionyl/Leucyl tRNA synthetase" evidence="13">
    <location>
        <begin position="38"/>
        <end position="171"/>
    </location>
</feature>
<dbReference type="SUPFAM" id="SSF52374">
    <property type="entry name" value="Nucleotidylyl transferase"/>
    <property type="match status" value="1"/>
</dbReference>
<dbReference type="InterPro" id="IPR001412">
    <property type="entry name" value="aa-tRNA-synth_I_CS"/>
</dbReference>
<evidence type="ECO:0000259" key="14">
    <source>
        <dbReference type="Pfam" id="PF13603"/>
    </source>
</evidence>
<dbReference type="HAMAP" id="MF_00049_B">
    <property type="entry name" value="Leu_tRNA_synth_B"/>
    <property type="match status" value="1"/>
</dbReference>
<proteinExistence type="inferred from homology"/>
<dbReference type="PANTHER" id="PTHR43740:SF2">
    <property type="entry name" value="LEUCINE--TRNA LIGASE, MITOCHONDRIAL"/>
    <property type="match status" value="1"/>
</dbReference>
<keyword evidence="6 9" id="KW-0648">Protein biosynthesis</keyword>
<dbReference type="FunFam" id="3.40.50.620:FF:000077">
    <property type="entry name" value="Leucine--tRNA ligase"/>
    <property type="match status" value="1"/>
</dbReference>
<feature type="domain" description="Methionyl/Valyl/Leucyl/Isoleucyl-tRNA synthetase anticodon-binding" evidence="12">
    <location>
        <begin position="674"/>
        <end position="784"/>
    </location>
</feature>
<dbReference type="KEGG" id="csee:C10C_0129"/>
<feature type="domain" description="Leucyl-tRNA synthetase editing" evidence="14">
    <location>
        <begin position="219"/>
        <end position="361"/>
    </location>
</feature>
<dbReference type="InterPro" id="IPR009008">
    <property type="entry name" value="Val/Leu/Ile-tRNA-synth_edit"/>
</dbReference>
<dbReference type="SUPFAM" id="SSF47323">
    <property type="entry name" value="Anticodon-binding domain of a subclass of class I aminoacyl-tRNA synthetases"/>
    <property type="match status" value="1"/>
</dbReference>
<evidence type="ECO:0000256" key="7">
    <source>
        <dbReference type="ARBA" id="ARBA00023146"/>
    </source>
</evidence>
<dbReference type="InterPro" id="IPR013155">
    <property type="entry name" value="M/V/L/I-tRNA-synth_anticd-bd"/>
</dbReference>
<evidence type="ECO:0000259" key="12">
    <source>
        <dbReference type="Pfam" id="PF08264"/>
    </source>
</evidence>
<comment type="caution">
    <text evidence="9">Lacks conserved residue(s) required for the propagation of feature annotation.</text>
</comment>
<dbReference type="FunFam" id="1.10.730.10:FF:000002">
    <property type="entry name" value="Leucine--tRNA ligase"/>
    <property type="match status" value="1"/>
</dbReference>
<dbReference type="Gene3D" id="1.10.730.10">
    <property type="entry name" value="Isoleucyl-tRNA Synthetase, Domain 1"/>
    <property type="match status" value="1"/>
</dbReference>
<dbReference type="InterPro" id="IPR009080">
    <property type="entry name" value="tRNAsynth_Ia_anticodon-bd"/>
</dbReference>
<dbReference type="FunFam" id="3.40.50.620:FF:000056">
    <property type="entry name" value="Leucine--tRNA ligase"/>
    <property type="match status" value="1"/>
</dbReference>
<organism evidence="15 16">
    <name type="scientific">Chlamydia serpentis</name>
    <dbReference type="NCBI Taxonomy" id="1967782"/>
    <lineage>
        <taxon>Bacteria</taxon>
        <taxon>Pseudomonadati</taxon>
        <taxon>Chlamydiota</taxon>
        <taxon>Chlamydiia</taxon>
        <taxon>Chlamydiales</taxon>
        <taxon>Chlamydiaceae</taxon>
        <taxon>Chlamydia/Chlamydophila group</taxon>
        <taxon>Chlamydia</taxon>
    </lineage>
</organism>
<comment type="similarity">
    <text evidence="1 9 10">Belongs to the class-I aminoacyl-tRNA synthetase family.</text>
</comment>
<dbReference type="GO" id="GO:0006429">
    <property type="term" value="P:leucyl-tRNA aminoacylation"/>
    <property type="evidence" value="ECO:0007669"/>
    <property type="project" value="UniProtKB-UniRule"/>
</dbReference>
<evidence type="ECO:0000256" key="4">
    <source>
        <dbReference type="ARBA" id="ARBA00022741"/>
    </source>
</evidence>
<evidence type="ECO:0000256" key="10">
    <source>
        <dbReference type="RuleBase" id="RU363035"/>
    </source>
</evidence>
<comment type="subcellular location">
    <subcellularLocation>
        <location evidence="9">Cytoplasm</location>
    </subcellularLocation>
</comment>
<dbReference type="PROSITE" id="PS00178">
    <property type="entry name" value="AA_TRNA_LIGASE_I"/>
    <property type="match status" value="1"/>
</dbReference>
<dbReference type="CDD" id="cd07958">
    <property type="entry name" value="Anticodon_Ia_Leu_BEm"/>
    <property type="match status" value="1"/>
</dbReference>
<dbReference type="NCBIfam" id="TIGR00396">
    <property type="entry name" value="leuS_bact"/>
    <property type="match status" value="1"/>
</dbReference>
<protein>
    <recommendedName>
        <fullName evidence="9">Leucine--tRNA ligase</fullName>
        <ecNumber evidence="9">6.1.1.4</ecNumber>
    </recommendedName>
    <alternativeName>
        <fullName evidence="9">Leucyl-tRNA synthetase</fullName>
        <shortName evidence="9">LeuRS</shortName>
    </alternativeName>
</protein>
<dbReference type="InterPro" id="IPR002302">
    <property type="entry name" value="Leu-tRNA-ligase"/>
</dbReference>
<dbReference type="PRINTS" id="PR00985">
    <property type="entry name" value="TRNASYNTHLEU"/>
</dbReference>
<dbReference type="AlphaFoldDB" id="A0A2R8FA89"/>
<dbReference type="PANTHER" id="PTHR43740">
    <property type="entry name" value="LEUCYL-TRNA SYNTHETASE"/>
    <property type="match status" value="1"/>
</dbReference>
<evidence type="ECO:0000256" key="9">
    <source>
        <dbReference type="HAMAP-Rule" id="MF_00049"/>
    </source>
</evidence>
<dbReference type="Gene3D" id="3.40.50.620">
    <property type="entry name" value="HUPs"/>
    <property type="match status" value="2"/>
</dbReference>
<keyword evidence="7 9" id="KW-0030">Aminoacyl-tRNA synthetase</keyword>
<gene>
    <name evidence="9 15" type="primary">leuS</name>
    <name evidence="15" type="ORF">C10C_0129</name>
</gene>
<evidence type="ECO:0000256" key="8">
    <source>
        <dbReference type="ARBA" id="ARBA00047469"/>
    </source>
</evidence>
<dbReference type="InterPro" id="IPR015413">
    <property type="entry name" value="Methionyl/Leucyl_tRNA_Synth"/>
</dbReference>
<dbReference type="GO" id="GO:0002161">
    <property type="term" value="F:aminoacyl-tRNA deacylase activity"/>
    <property type="evidence" value="ECO:0007669"/>
    <property type="project" value="InterPro"/>
</dbReference>
<feature type="binding site" evidence="9">
    <location>
        <position position="603"/>
    </location>
    <ligand>
        <name>ATP</name>
        <dbReference type="ChEBI" id="CHEBI:30616"/>
    </ligand>
</feature>
<evidence type="ECO:0000313" key="15">
    <source>
        <dbReference type="EMBL" id="SPN73314.1"/>
    </source>
</evidence>
<dbReference type="Pfam" id="PF09334">
    <property type="entry name" value="tRNA-synt_1g"/>
    <property type="match status" value="1"/>
</dbReference>
<dbReference type="InterPro" id="IPR025709">
    <property type="entry name" value="Leu_tRNA-synth_edit"/>
</dbReference>
<evidence type="ECO:0000256" key="1">
    <source>
        <dbReference type="ARBA" id="ARBA00005594"/>
    </source>
</evidence>
<sequence length="819" mass="94052">MRYDPSLIEKKWQKFWKEHKSFQAYECSDKEKYYVLDMFPYPSGAGLHVGHLIGYTATDIIARYKRAQGFSVLHPMGWDSFGLPAEQYAIRTGTHPKVTTENNIANFKKQLSAMGFSYDEEREFATSDPDYYRWTQKLFLFLYKKGLAYMADMAVNYCPELGTVLSNEEVENGFSIEGGYPVERRMLRQWILKITAYADKLLDGLDDLDWPENIKQLQKNWIGKSEGAVVTFGMEKGSLEVFTTRLDTLLGVSFLVIAPEHPDLDLLISEEQKEEVATYVEQSLRKSERERVSAAKVKTGVFTGNYVKHPVTGKLLPIWISDYVVLGYGTGVVMGVPAHDERDREFAEMFSLPAHQVIDMHGVCINSNYEGFCLNGLSGEEARDYVLKYLEKRGLGRAKTMYKLRDWLFSRQRFWGEPIPILHFEDGSCRPLEDDELPLLPPDINDYRPEGFGQSPLAKDQNWVYIHDEKTGKRARRETYTMPQWAGSCWYYLRFCDAHNSQAPWDQEKEQYWMPVDLYIGGAEHAVLHLLYARFWHRVFYDAGFVSTPEPFRKLINQGLVLAPSYRIPGKGYLSLDQIREENGEWVSTSGEIVEVRQEKMSKSKLNGVDPQILIEEYGADSLRMYAMFSGPLDKNKIWSNEGVGGCRRFLNRFYDLVTSSKVKDIEDHEGFALAHRLVHRITECIEKISLNTIPSSFMEFLNDFSRLPIYAKGALAMAVRVLAPIAPHISEELWVALGNSPGIDQTNWPRVEERYLVSETVTLVVQVNGKLRGRMQINKGTAEKDVLALSRDLVVKYLEDAQVKKEIYVPNKLVNFVL</sequence>
<keyword evidence="5 9" id="KW-0067">ATP-binding</keyword>
<feature type="domain" description="Aminoacyl-tRNA synthetase class Ia" evidence="11">
    <location>
        <begin position="587"/>
        <end position="630"/>
    </location>
</feature>
<accession>A0A2R8FA89</accession>
<dbReference type="CDD" id="cd00812">
    <property type="entry name" value="LeuRS_core"/>
    <property type="match status" value="1"/>
</dbReference>
<dbReference type="SUPFAM" id="SSF50677">
    <property type="entry name" value="ValRS/IleRS/LeuRS editing domain"/>
    <property type="match status" value="1"/>
</dbReference>
<keyword evidence="16" id="KW-1185">Reference proteome</keyword>
<dbReference type="Pfam" id="PF13603">
    <property type="entry name" value="tRNA-synt_1_2"/>
    <property type="match status" value="1"/>
</dbReference>
<dbReference type="InterPro" id="IPR002300">
    <property type="entry name" value="aa-tRNA-synth_Ia"/>
</dbReference>
<dbReference type="EC" id="6.1.1.4" evidence="9"/>
<reference evidence="16" key="1">
    <citation type="submission" date="2017-11" db="EMBL/GenBank/DDBJ databases">
        <authorList>
            <person name="Seth-Smith MB H."/>
        </authorList>
    </citation>
    <scope>NUCLEOTIDE SEQUENCE [LARGE SCALE GENOMIC DNA]</scope>
</reference>
<keyword evidence="2 9" id="KW-0963">Cytoplasm</keyword>
<dbReference type="EMBL" id="LT993738">
    <property type="protein sequence ID" value="SPN73314.1"/>
    <property type="molecule type" value="Genomic_DNA"/>
</dbReference>
<keyword evidence="3 9" id="KW-0436">Ligase</keyword>
<evidence type="ECO:0000259" key="11">
    <source>
        <dbReference type="Pfam" id="PF00133"/>
    </source>
</evidence>
<dbReference type="InterPro" id="IPR014729">
    <property type="entry name" value="Rossmann-like_a/b/a_fold"/>
</dbReference>
<evidence type="ECO:0000256" key="6">
    <source>
        <dbReference type="ARBA" id="ARBA00022917"/>
    </source>
</evidence>
<dbReference type="OrthoDB" id="9810365at2"/>
<dbReference type="GO" id="GO:0004823">
    <property type="term" value="F:leucine-tRNA ligase activity"/>
    <property type="evidence" value="ECO:0007669"/>
    <property type="project" value="UniProtKB-UniRule"/>
</dbReference>
<evidence type="ECO:0000256" key="2">
    <source>
        <dbReference type="ARBA" id="ARBA00022490"/>
    </source>
</evidence>
<evidence type="ECO:0000256" key="5">
    <source>
        <dbReference type="ARBA" id="ARBA00022840"/>
    </source>
</evidence>
<dbReference type="RefSeq" id="WP_108896298.1">
    <property type="nucleotide sequence ID" value="NZ_LT993738.1"/>
</dbReference>
<evidence type="ECO:0000313" key="16">
    <source>
        <dbReference type="Proteomes" id="UP000244926"/>
    </source>
</evidence>
<evidence type="ECO:0000256" key="3">
    <source>
        <dbReference type="ARBA" id="ARBA00022598"/>
    </source>
</evidence>